<name>H8L5V1_FRAAD</name>
<evidence type="ECO:0000256" key="7">
    <source>
        <dbReference type="ARBA" id="ARBA00023235"/>
    </source>
</evidence>
<dbReference type="GO" id="GO:0005524">
    <property type="term" value="F:ATP binding"/>
    <property type="evidence" value="ECO:0007669"/>
    <property type="project" value="UniProtKB-UniRule"/>
</dbReference>
<keyword evidence="16" id="KW-1185">Reference proteome</keyword>
<dbReference type="PANTHER" id="PTHR11070:SF2">
    <property type="entry name" value="ATP-DEPENDENT DNA HELICASE SRS2"/>
    <property type="match status" value="1"/>
</dbReference>
<feature type="binding site" evidence="12">
    <location>
        <begin position="216"/>
        <end position="223"/>
    </location>
    <ligand>
        <name>ATP</name>
        <dbReference type="ChEBI" id="CHEBI:30616"/>
    </ligand>
</feature>
<keyword evidence="5 12" id="KW-0067">ATP-binding</keyword>
<dbReference type="InterPro" id="IPR014017">
    <property type="entry name" value="DNA_helicase_UvrD-like_C"/>
</dbReference>
<feature type="domain" description="UvrD-like helicase C-terminal" evidence="14">
    <location>
        <begin position="499"/>
        <end position="777"/>
    </location>
</feature>
<dbReference type="Proteomes" id="UP000005234">
    <property type="component" value="Chromosome"/>
</dbReference>
<organism evidence="15 16">
    <name type="scientific">Frateuria aurantia (strain ATCC 33424 / DSM 6220 / KCTC 2777 / LMG 1558 / NBRC 3245 / NCIMB 13370)</name>
    <name type="common">Acetobacter aurantius</name>
    <dbReference type="NCBI Taxonomy" id="767434"/>
    <lineage>
        <taxon>Bacteria</taxon>
        <taxon>Pseudomonadati</taxon>
        <taxon>Pseudomonadota</taxon>
        <taxon>Gammaproteobacteria</taxon>
        <taxon>Lysobacterales</taxon>
        <taxon>Rhodanobacteraceae</taxon>
        <taxon>Frateuria</taxon>
    </lineage>
</organism>
<evidence type="ECO:0000256" key="4">
    <source>
        <dbReference type="ARBA" id="ARBA00022806"/>
    </source>
</evidence>
<dbReference type="GO" id="GO:0003677">
    <property type="term" value="F:DNA binding"/>
    <property type="evidence" value="ECO:0007669"/>
    <property type="project" value="UniProtKB-KW"/>
</dbReference>
<comment type="catalytic activity">
    <reaction evidence="11">
        <text>ATP + H2O = ADP + phosphate + H(+)</text>
        <dbReference type="Rhea" id="RHEA:13065"/>
        <dbReference type="ChEBI" id="CHEBI:15377"/>
        <dbReference type="ChEBI" id="CHEBI:15378"/>
        <dbReference type="ChEBI" id="CHEBI:30616"/>
        <dbReference type="ChEBI" id="CHEBI:43474"/>
        <dbReference type="ChEBI" id="CHEBI:456216"/>
        <dbReference type="EC" id="5.6.2.4"/>
    </reaction>
</comment>
<evidence type="ECO:0000313" key="16">
    <source>
        <dbReference type="Proteomes" id="UP000005234"/>
    </source>
</evidence>
<dbReference type="AlphaFoldDB" id="H8L5V1"/>
<evidence type="ECO:0000256" key="5">
    <source>
        <dbReference type="ARBA" id="ARBA00022840"/>
    </source>
</evidence>
<reference evidence="15" key="1">
    <citation type="submission" date="2012-02" db="EMBL/GenBank/DDBJ databases">
        <title>The complete genome of Frateuria aurantia DSM 6220.</title>
        <authorList>
            <consortium name="US DOE Joint Genome Institute (JGI-PGF)"/>
            <person name="Lucas S."/>
            <person name="Copeland A."/>
            <person name="Lapidus A."/>
            <person name="Glavina del Rio T."/>
            <person name="Dalin E."/>
            <person name="Tice H."/>
            <person name="Bruce D."/>
            <person name="Goodwin L."/>
            <person name="Pitluck S."/>
            <person name="Peters L."/>
            <person name="Ovchinnikova G."/>
            <person name="Teshima H."/>
            <person name="Kyrpides N."/>
            <person name="Mavromatis K."/>
            <person name="Ivanova N."/>
            <person name="Brettin T."/>
            <person name="Detter J.C."/>
            <person name="Han C."/>
            <person name="Larimer F."/>
            <person name="Land M."/>
            <person name="Hauser L."/>
            <person name="Markowitz V."/>
            <person name="Cheng J.-F."/>
            <person name="Hugenholtz P."/>
            <person name="Woyke T."/>
            <person name="Wu D."/>
            <person name="Brambilla E."/>
            <person name="Klenk H.-P."/>
            <person name="Eisen J.A."/>
        </authorList>
    </citation>
    <scope>NUCLEOTIDE SEQUENCE</scope>
    <source>
        <strain evidence="15">DSM 6220</strain>
    </source>
</reference>
<keyword evidence="4 12" id="KW-0347">Helicase</keyword>
<dbReference type="PANTHER" id="PTHR11070">
    <property type="entry name" value="UVRD / RECB / PCRA DNA HELICASE FAMILY MEMBER"/>
    <property type="match status" value="1"/>
</dbReference>
<dbReference type="RefSeq" id="WP_014402856.1">
    <property type="nucleotide sequence ID" value="NC_017033.1"/>
</dbReference>
<accession>H8L5V1</accession>
<dbReference type="STRING" id="767434.Fraau_1423"/>
<sequence length="1103" mass="122255">MNPFDRARIQANNTRSTLVAASGMLHPTSEQLLAGVEQALGLMVEPVSPGYYALGGGDAYIQRCYLTILIRNDVSAQDRAYLLAHELGHWYLDPPLAPTGSTPTPARVSDLAGSASQGTAVLEGYGAWERQELQANVFARELLLPRSFARALWHNGWRSRAIANHFCLPLELVRQQLADALLLPDVPALPVAPTHPPSDAQRLAAQAPERYVNVVAGPGTGKTTTLVHRVAHLIATGVPASRILVMTFTNRAAQELVERLTAGSAPNAAQIWAGTFHSFGLEILRKHHHLFNLTPQIKIADLLQQVRLLAGELPNLRLNYFFRLRNPYDWLPDVLKIIHRLKEELIFPDQYAAIVQALPAVEEDVARERGDIVTLYRAYEAALRRDGWVDQPDLLVRPTLMARDDRPTLAPFLEQFDHVLVDEYQDVNHVMVEFVKLIGPIQRNLWVVGDIRQAIHHWRGASIQSLLKFDEAYSTRRDDASLQRYTLDINRRSSPEILRLVQKAGTTHVLQPIQPLDQVFPSRAASGLLPTLVRTSSKPKQQSMVAAQVEQARSAGYRYGSQGVISATNAQVDELALALEQAGIPVLHVGDLSQRVEVKEFMCFMQLLARRSPSALLGLQRQPDFSMPIADIQLLMGLSKQGFEHQRGRWLRTSAPVPGLSPKGQQVVQALRTLLQGNSRSSRPWAFVCDLMFEQGHGMGSLSDDSVAAQIRRLAIWQFLYGVRNTDGVGSQATLSKYLIRKDFQRYIGQRSGERVLPPEAAAIDAVRVMTVHGSKGLEFDVVHMANVELSRYGAEPPAWSNERQGLLLPPEALNSTPQMRSEGEAIERNNLLYVGLSRAKNLLRVYCGPDDSTVPRSLLDPAVIARYTGALIPAVPEPAPRHRPLVTPASISYAALDGFMTCPLQYHYGYELNFPAEQEMDVSMRAIKSVLVGLEYFYRDGMAPDQAFSQAWQEKSLPTFQEDGALSEDAWDAFGRGTALLPCVAQYVPESTTSVNGQNITMPWMLRDTEGGLIWLRTGMNLNKVAKNVRPIMENLGGGSRCQRMTLHSLSSGRTESCIPSAKASSTSLYKSVSALRASDRTARKGRHCDRCAYSTICAQRP</sequence>
<evidence type="ECO:0000259" key="13">
    <source>
        <dbReference type="PROSITE" id="PS51198"/>
    </source>
</evidence>
<dbReference type="GO" id="GO:0043138">
    <property type="term" value="F:3'-5' DNA helicase activity"/>
    <property type="evidence" value="ECO:0007669"/>
    <property type="project" value="UniProtKB-EC"/>
</dbReference>
<evidence type="ECO:0000256" key="2">
    <source>
        <dbReference type="ARBA" id="ARBA00022741"/>
    </source>
</evidence>
<dbReference type="InterPro" id="IPR027417">
    <property type="entry name" value="P-loop_NTPase"/>
</dbReference>
<evidence type="ECO:0000256" key="8">
    <source>
        <dbReference type="ARBA" id="ARBA00034617"/>
    </source>
</evidence>
<dbReference type="GO" id="GO:0000725">
    <property type="term" value="P:recombinational repair"/>
    <property type="evidence" value="ECO:0007669"/>
    <property type="project" value="TreeGrafter"/>
</dbReference>
<evidence type="ECO:0000256" key="11">
    <source>
        <dbReference type="ARBA" id="ARBA00048988"/>
    </source>
</evidence>
<dbReference type="Gene3D" id="1.10.10.160">
    <property type="match status" value="1"/>
</dbReference>
<dbReference type="KEGG" id="fau:Fraau_1423"/>
<evidence type="ECO:0000256" key="12">
    <source>
        <dbReference type="PROSITE-ProRule" id="PRU00560"/>
    </source>
</evidence>
<comment type="similarity">
    <text evidence="1">Belongs to the helicase family. UvrD subfamily.</text>
</comment>
<dbReference type="InterPro" id="IPR014016">
    <property type="entry name" value="UvrD-like_ATP-bd"/>
</dbReference>
<evidence type="ECO:0000256" key="10">
    <source>
        <dbReference type="ARBA" id="ARBA00034923"/>
    </source>
</evidence>
<dbReference type="EC" id="5.6.2.4" evidence="9"/>
<dbReference type="eggNOG" id="COG2887">
    <property type="taxonomic scope" value="Bacteria"/>
</dbReference>
<dbReference type="Pfam" id="PF13361">
    <property type="entry name" value="UvrD_C"/>
    <property type="match status" value="2"/>
</dbReference>
<evidence type="ECO:0000256" key="9">
    <source>
        <dbReference type="ARBA" id="ARBA00034808"/>
    </source>
</evidence>
<keyword evidence="3 12" id="KW-0378">Hydrolase</keyword>
<feature type="domain" description="UvrD-like helicase ATP-binding" evidence="13">
    <location>
        <begin position="195"/>
        <end position="494"/>
    </location>
</feature>
<dbReference type="OrthoDB" id="9806690at2"/>
<dbReference type="InterPro" id="IPR000212">
    <property type="entry name" value="DNA_helicase_UvrD/REP"/>
</dbReference>
<dbReference type="PROSITE" id="PS51198">
    <property type="entry name" value="UVRD_HELICASE_ATP_BIND"/>
    <property type="match status" value="1"/>
</dbReference>
<dbReference type="SUPFAM" id="SSF52540">
    <property type="entry name" value="P-loop containing nucleoside triphosphate hydrolases"/>
    <property type="match status" value="1"/>
</dbReference>
<gene>
    <name evidence="15" type="ordered locus">Fraau_1423</name>
</gene>
<dbReference type="CDD" id="cd17932">
    <property type="entry name" value="DEXQc_UvrD"/>
    <property type="match status" value="1"/>
</dbReference>
<keyword evidence="7" id="KW-0413">Isomerase</keyword>
<evidence type="ECO:0000256" key="1">
    <source>
        <dbReference type="ARBA" id="ARBA00009922"/>
    </source>
</evidence>
<evidence type="ECO:0000259" key="14">
    <source>
        <dbReference type="PROSITE" id="PS51217"/>
    </source>
</evidence>
<dbReference type="GO" id="GO:0016887">
    <property type="term" value="F:ATP hydrolysis activity"/>
    <property type="evidence" value="ECO:0007669"/>
    <property type="project" value="RHEA"/>
</dbReference>
<dbReference type="Pfam" id="PF00580">
    <property type="entry name" value="UvrD-helicase"/>
    <property type="match status" value="1"/>
</dbReference>
<proteinExistence type="inferred from homology"/>
<dbReference type="PROSITE" id="PS51217">
    <property type="entry name" value="UVRD_HELICASE_CTER"/>
    <property type="match status" value="1"/>
</dbReference>
<dbReference type="Gene3D" id="3.40.50.300">
    <property type="entry name" value="P-loop containing nucleotide triphosphate hydrolases"/>
    <property type="match status" value="3"/>
</dbReference>
<dbReference type="eggNOG" id="COG0210">
    <property type="taxonomic scope" value="Bacteria"/>
</dbReference>
<dbReference type="EMBL" id="CP003350">
    <property type="protein sequence ID" value="AFC85851.1"/>
    <property type="molecule type" value="Genomic_DNA"/>
</dbReference>
<dbReference type="InterPro" id="IPR013986">
    <property type="entry name" value="DExx_box_DNA_helicase_dom_sf"/>
</dbReference>
<protein>
    <recommendedName>
        <fullName evidence="9">DNA 3'-5' helicase</fullName>
        <ecNumber evidence="9">5.6.2.4</ecNumber>
    </recommendedName>
    <alternativeName>
        <fullName evidence="10">DNA 3'-5' helicase II</fullName>
    </alternativeName>
</protein>
<keyword evidence="2 12" id="KW-0547">Nucleotide-binding</keyword>
<evidence type="ECO:0000256" key="3">
    <source>
        <dbReference type="ARBA" id="ARBA00022801"/>
    </source>
</evidence>
<keyword evidence="6" id="KW-0238">DNA-binding</keyword>
<dbReference type="eggNOG" id="COG2856">
    <property type="taxonomic scope" value="Bacteria"/>
</dbReference>
<dbReference type="HOGENOM" id="CLU_008930_0_0_6"/>
<comment type="catalytic activity">
    <reaction evidence="8">
        <text>Couples ATP hydrolysis with the unwinding of duplex DNA by translocating in the 3'-5' direction.</text>
        <dbReference type="EC" id="5.6.2.4"/>
    </reaction>
</comment>
<evidence type="ECO:0000313" key="15">
    <source>
        <dbReference type="EMBL" id="AFC85851.1"/>
    </source>
</evidence>
<evidence type="ECO:0000256" key="6">
    <source>
        <dbReference type="ARBA" id="ARBA00023125"/>
    </source>
</evidence>